<dbReference type="STRING" id="927083.DB32_001679"/>
<dbReference type="Gene3D" id="1.10.10.60">
    <property type="entry name" value="Homeodomain-like"/>
    <property type="match status" value="1"/>
</dbReference>
<dbReference type="PROSITE" id="PS01124">
    <property type="entry name" value="HTH_ARAC_FAMILY_2"/>
    <property type="match status" value="1"/>
</dbReference>
<sequence>MTSARDIVPISARLLERLEALGTPRDRVLAHAGLAATTALSTEQFFAFWRAVEEVSPRRDLGLVVGAEASERGYSVASAAALHAADLAGALHTLARYKRLTCPEVVELEVARGEAHVRFHWVLATSEVPRLLVDSTFASFTSLARRGTAGAVAPLRIELARAAGDAALLRERLGCPVAFGAPVDRITFAERALAARFVTADAEAFSRVVPGLEAELVGRSRTRSLRDEVRLVIARKMSSGARPSVDQVARGMHVSARTLQRRLGEERTSYQEQLDAVRRTSARRLLANTDLDPIDIAFLLGFEEPNSFVRAFRGWERTTPTRWRARVARG</sequence>
<organism evidence="5 6">
    <name type="scientific">Sandaracinus amylolyticus</name>
    <dbReference type="NCBI Taxonomy" id="927083"/>
    <lineage>
        <taxon>Bacteria</taxon>
        <taxon>Pseudomonadati</taxon>
        <taxon>Myxococcota</taxon>
        <taxon>Polyangia</taxon>
        <taxon>Polyangiales</taxon>
        <taxon>Sandaracinaceae</taxon>
        <taxon>Sandaracinus</taxon>
    </lineage>
</organism>
<evidence type="ECO:0000256" key="3">
    <source>
        <dbReference type="ARBA" id="ARBA00023163"/>
    </source>
</evidence>
<gene>
    <name evidence="5" type="ORF">DB32_001679</name>
</gene>
<dbReference type="EMBL" id="CP011125">
    <property type="protein sequence ID" value="AKF04530.1"/>
    <property type="molecule type" value="Genomic_DNA"/>
</dbReference>
<dbReference type="Proteomes" id="UP000034883">
    <property type="component" value="Chromosome"/>
</dbReference>
<dbReference type="Pfam" id="PF12833">
    <property type="entry name" value="HTH_18"/>
    <property type="match status" value="1"/>
</dbReference>
<protein>
    <submittedName>
        <fullName evidence="5">Transcriptional regulator, AraC family protein</fullName>
    </submittedName>
</protein>
<evidence type="ECO:0000256" key="2">
    <source>
        <dbReference type="ARBA" id="ARBA00023125"/>
    </source>
</evidence>
<keyword evidence="3" id="KW-0804">Transcription</keyword>
<feature type="domain" description="HTH araC/xylS-type" evidence="4">
    <location>
        <begin position="227"/>
        <end position="326"/>
    </location>
</feature>
<keyword evidence="6" id="KW-1185">Reference proteome</keyword>
<evidence type="ECO:0000259" key="4">
    <source>
        <dbReference type="PROSITE" id="PS01124"/>
    </source>
</evidence>
<evidence type="ECO:0000313" key="5">
    <source>
        <dbReference type="EMBL" id="AKF04530.1"/>
    </source>
</evidence>
<proteinExistence type="predicted"/>
<keyword evidence="2" id="KW-0238">DNA-binding</keyword>
<keyword evidence="1" id="KW-0805">Transcription regulation</keyword>
<dbReference type="PANTHER" id="PTHR47894:SF1">
    <property type="entry name" value="HTH-TYPE TRANSCRIPTIONAL REGULATOR VQSM"/>
    <property type="match status" value="1"/>
</dbReference>
<dbReference type="AlphaFoldDB" id="A0A0F6W0T3"/>
<accession>A0A0F6W0T3</accession>
<dbReference type="InterPro" id="IPR018060">
    <property type="entry name" value="HTH_AraC"/>
</dbReference>
<reference evidence="5 6" key="1">
    <citation type="submission" date="2015-03" db="EMBL/GenBank/DDBJ databases">
        <title>Genome assembly of Sandaracinus amylolyticus DSM 53668.</title>
        <authorList>
            <person name="Sharma G."/>
            <person name="Subramanian S."/>
        </authorList>
    </citation>
    <scope>NUCLEOTIDE SEQUENCE [LARGE SCALE GENOMIC DNA]</scope>
    <source>
        <strain evidence="5 6">DSM 53668</strain>
    </source>
</reference>
<dbReference type="GO" id="GO:0003700">
    <property type="term" value="F:DNA-binding transcription factor activity"/>
    <property type="evidence" value="ECO:0007669"/>
    <property type="project" value="InterPro"/>
</dbReference>
<dbReference type="PANTHER" id="PTHR47894">
    <property type="entry name" value="HTH-TYPE TRANSCRIPTIONAL REGULATOR GADX"/>
    <property type="match status" value="1"/>
</dbReference>
<dbReference type="SUPFAM" id="SSF46689">
    <property type="entry name" value="Homeodomain-like"/>
    <property type="match status" value="1"/>
</dbReference>
<dbReference type="RefSeq" id="WP_053231863.1">
    <property type="nucleotide sequence ID" value="NZ_CP011125.1"/>
</dbReference>
<name>A0A0F6W0T3_9BACT</name>
<dbReference type="GO" id="GO:0005829">
    <property type="term" value="C:cytosol"/>
    <property type="evidence" value="ECO:0007669"/>
    <property type="project" value="TreeGrafter"/>
</dbReference>
<dbReference type="SMART" id="SM00342">
    <property type="entry name" value="HTH_ARAC"/>
    <property type="match status" value="1"/>
</dbReference>
<dbReference type="KEGG" id="samy:DB32_001679"/>
<dbReference type="Pfam" id="PF12625">
    <property type="entry name" value="Arabinose_bd"/>
    <property type="match status" value="1"/>
</dbReference>
<dbReference type="InterPro" id="IPR032687">
    <property type="entry name" value="AraC-type_N"/>
</dbReference>
<dbReference type="GO" id="GO:0000976">
    <property type="term" value="F:transcription cis-regulatory region binding"/>
    <property type="evidence" value="ECO:0007669"/>
    <property type="project" value="TreeGrafter"/>
</dbReference>
<evidence type="ECO:0000313" key="6">
    <source>
        <dbReference type="Proteomes" id="UP000034883"/>
    </source>
</evidence>
<evidence type="ECO:0000256" key="1">
    <source>
        <dbReference type="ARBA" id="ARBA00023015"/>
    </source>
</evidence>
<dbReference type="InterPro" id="IPR009057">
    <property type="entry name" value="Homeodomain-like_sf"/>
</dbReference>